<gene>
    <name evidence="2" type="ORF">GCM10011591_28720</name>
</gene>
<reference evidence="2" key="1">
    <citation type="journal article" date="2014" name="Int. J. Syst. Evol. Microbiol.">
        <title>Complete genome sequence of Corynebacterium casei LMG S-19264T (=DSM 44701T), isolated from a smear-ripened cheese.</title>
        <authorList>
            <consortium name="US DOE Joint Genome Institute (JGI-PGF)"/>
            <person name="Walter F."/>
            <person name="Albersmeier A."/>
            <person name="Kalinowski J."/>
            <person name="Ruckert C."/>
        </authorList>
    </citation>
    <scope>NUCLEOTIDE SEQUENCE</scope>
    <source>
        <strain evidence="2">CGMCC 4.7278</strain>
    </source>
</reference>
<evidence type="ECO:0000256" key="1">
    <source>
        <dbReference type="SAM" id="Phobius"/>
    </source>
</evidence>
<keyword evidence="1" id="KW-1133">Transmembrane helix</keyword>
<dbReference type="RefSeq" id="WP_188829369.1">
    <property type="nucleotide sequence ID" value="NZ_BMMW01000002.1"/>
</dbReference>
<evidence type="ECO:0000313" key="3">
    <source>
        <dbReference type="Proteomes" id="UP000612956"/>
    </source>
</evidence>
<keyword evidence="1" id="KW-0812">Transmembrane</keyword>
<reference evidence="2" key="2">
    <citation type="submission" date="2020-09" db="EMBL/GenBank/DDBJ databases">
        <authorList>
            <person name="Sun Q."/>
            <person name="Zhou Y."/>
        </authorList>
    </citation>
    <scope>NUCLEOTIDE SEQUENCE</scope>
    <source>
        <strain evidence="2">CGMCC 4.7278</strain>
    </source>
</reference>
<proteinExistence type="predicted"/>
<evidence type="ECO:0000313" key="2">
    <source>
        <dbReference type="EMBL" id="GGK55052.1"/>
    </source>
</evidence>
<comment type="caution">
    <text evidence="2">The sequence shown here is derived from an EMBL/GenBank/DDBJ whole genome shotgun (WGS) entry which is preliminary data.</text>
</comment>
<feature type="transmembrane region" description="Helical" evidence="1">
    <location>
        <begin position="46"/>
        <end position="68"/>
    </location>
</feature>
<dbReference type="Proteomes" id="UP000612956">
    <property type="component" value="Unassembled WGS sequence"/>
</dbReference>
<dbReference type="EMBL" id="BMMW01000002">
    <property type="protein sequence ID" value="GGK55052.1"/>
    <property type="molecule type" value="Genomic_DNA"/>
</dbReference>
<dbReference type="AlphaFoldDB" id="A0A917VA85"/>
<sequence length="74" mass="7865">MYQELLATASLVDPHLLGSSFDALTGTDTVNSALELAAKKKKSNSFGIFMGLCCLAVAILIIGGIYLMKKKKSN</sequence>
<keyword evidence="1" id="KW-0472">Membrane</keyword>
<keyword evidence="3" id="KW-1185">Reference proteome</keyword>
<organism evidence="2 3">
    <name type="scientific">Nocardia camponoti</name>
    <dbReference type="NCBI Taxonomy" id="1616106"/>
    <lineage>
        <taxon>Bacteria</taxon>
        <taxon>Bacillati</taxon>
        <taxon>Actinomycetota</taxon>
        <taxon>Actinomycetes</taxon>
        <taxon>Mycobacteriales</taxon>
        <taxon>Nocardiaceae</taxon>
        <taxon>Nocardia</taxon>
    </lineage>
</organism>
<name>A0A917VA85_9NOCA</name>
<protein>
    <submittedName>
        <fullName evidence="2">Uncharacterized protein</fullName>
    </submittedName>
</protein>
<accession>A0A917VA85</accession>